<dbReference type="Proteomes" id="UP001203297">
    <property type="component" value="Unassembled WGS sequence"/>
</dbReference>
<dbReference type="PRINTS" id="PR00320">
    <property type="entry name" value="GPROTEINBRPT"/>
</dbReference>
<feature type="region of interest" description="Disordered" evidence="6">
    <location>
        <begin position="446"/>
        <end position="468"/>
    </location>
</feature>
<dbReference type="Gene3D" id="1.25.10.10">
    <property type="entry name" value="Leucine-rich Repeat Variant"/>
    <property type="match status" value="1"/>
</dbReference>
<evidence type="ECO:0000256" key="5">
    <source>
        <dbReference type="PROSITE-ProRule" id="PRU00221"/>
    </source>
</evidence>
<comment type="subcellular location">
    <subcellularLocation>
        <location evidence="1">Cytoplasm</location>
    </subcellularLocation>
</comment>
<dbReference type="InterPro" id="IPR015943">
    <property type="entry name" value="WD40/YVTN_repeat-like_dom_sf"/>
</dbReference>
<evidence type="ECO:0000256" key="1">
    <source>
        <dbReference type="ARBA" id="ARBA00004496"/>
    </source>
</evidence>
<gene>
    <name evidence="9" type="ORF">B0F90DRAFT_1808129</name>
</gene>
<feature type="domain" description="PUL" evidence="8">
    <location>
        <begin position="522"/>
        <end position="803"/>
    </location>
</feature>
<feature type="compositionally biased region" description="Low complexity" evidence="6">
    <location>
        <begin position="456"/>
        <end position="468"/>
    </location>
</feature>
<organism evidence="9 10">
    <name type="scientific">Multifurca ochricompacta</name>
    <dbReference type="NCBI Taxonomy" id="376703"/>
    <lineage>
        <taxon>Eukaryota</taxon>
        <taxon>Fungi</taxon>
        <taxon>Dikarya</taxon>
        <taxon>Basidiomycota</taxon>
        <taxon>Agaricomycotina</taxon>
        <taxon>Agaricomycetes</taxon>
        <taxon>Russulales</taxon>
        <taxon>Russulaceae</taxon>
        <taxon>Multifurca</taxon>
    </lineage>
</organism>
<dbReference type="InterPro" id="IPR036322">
    <property type="entry name" value="WD40_repeat_dom_sf"/>
</dbReference>
<dbReference type="PROSITE" id="PS51394">
    <property type="entry name" value="PFU"/>
    <property type="match status" value="1"/>
</dbReference>
<dbReference type="InterPro" id="IPR001680">
    <property type="entry name" value="WD40_rpt"/>
</dbReference>
<dbReference type="Pfam" id="PF09070">
    <property type="entry name" value="PFU"/>
    <property type="match status" value="1"/>
</dbReference>
<protein>
    <submittedName>
        <fullName evidence="9">Phospholipase A-2-activating protein</fullName>
    </submittedName>
</protein>
<evidence type="ECO:0000256" key="4">
    <source>
        <dbReference type="ARBA" id="ARBA00022737"/>
    </source>
</evidence>
<dbReference type="PROSITE" id="PS50082">
    <property type="entry name" value="WD_REPEATS_2"/>
    <property type="match status" value="3"/>
</dbReference>
<reference evidence="9" key="1">
    <citation type="journal article" date="2022" name="New Phytol.">
        <title>Evolutionary transition to the ectomycorrhizal habit in the genomes of a hyperdiverse lineage of mushroom-forming fungi.</title>
        <authorList>
            <person name="Looney B."/>
            <person name="Miyauchi S."/>
            <person name="Morin E."/>
            <person name="Drula E."/>
            <person name="Courty P.E."/>
            <person name="Kohler A."/>
            <person name="Kuo A."/>
            <person name="LaButti K."/>
            <person name="Pangilinan J."/>
            <person name="Lipzen A."/>
            <person name="Riley R."/>
            <person name="Andreopoulos W."/>
            <person name="He G."/>
            <person name="Johnson J."/>
            <person name="Nolan M."/>
            <person name="Tritt A."/>
            <person name="Barry K.W."/>
            <person name="Grigoriev I.V."/>
            <person name="Nagy L.G."/>
            <person name="Hibbett D."/>
            <person name="Henrissat B."/>
            <person name="Matheny P.B."/>
            <person name="Labbe J."/>
            <person name="Martin F.M."/>
        </authorList>
    </citation>
    <scope>NUCLEOTIDE SEQUENCE</scope>
    <source>
        <strain evidence="9">BPL690</strain>
    </source>
</reference>
<dbReference type="PROSITE" id="PS50294">
    <property type="entry name" value="WD_REPEATS_REGION"/>
    <property type="match status" value="2"/>
</dbReference>
<dbReference type="InterPro" id="IPR038122">
    <property type="entry name" value="PFU_sf"/>
</dbReference>
<evidence type="ECO:0000256" key="2">
    <source>
        <dbReference type="ARBA" id="ARBA00022490"/>
    </source>
</evidence>
<evidence type="ECO:0000313" key="9">
    <source>
        <dbReference type="EMBL" id="KAI0306420.1"/>
    </source>
</evidence>
<feature type="region of interest" description="Disordered" evidence="6">
    <location>
        <begin position="310"/>
        <end position="333"/>
    </location>
</feature>
<dbReference type="GO" id="GO:0043130">
    <property type="term" value="F:ubiquitin binding"/>
    <property type="evidence" value="ECO:0007669"/>
    <property type="project" value="TreeGrafter"/>
</dbReference>
<dbReference type="PANTHER" id="PTHR19849:SF0">
    <property type="entry name" value="PHOSPHOLIPASE A-2-ACTIVATING PROTEIN"/>
    <property type="match status" value="1"/>
</dbReference>
<dbReference type="Gene3D" id="2.130.10.10">
    <property type="entry name" value="YVTN repeat-like/Quinoprotein amine dehydrogenase"/>
    <property type="match status" value="1"/>
</dbReference>
<feature type="repeat" description="WD" evidence="5">
    <location>
        <begin position="102"/>
        <end position="132"/>
    </location>
</feature>
<evidence type="ECO:0000256" key="3">
    <source>
        <dbReference type="ARBA" id="ARBA00022574"/>
    </source>
</evidence>
<keyword evidence="10" id="KW-1185">Reference proteome</keyword>
<dbReference type="GO" id="GO:0043161">
    <property type="term" value="P:proteasome-mediated ubiquitin-dependent protein catabolic process"/>
    <property type="evidence" value="ECO:0007669"/>
    <property type="project" value="TreeGrafter"/>
</dbReference>
<feature type="repeat" description="WD" evidence="5">
    <location>
        <begin position="211"/>
        <end position="241"/>
    </location>
</feature>
<keyword evidence="4" id="KW-0677">Repeat</keyword>
<keyword evidence="2" id="KW-0963">Cytoplasm</keyword>
<feature type="domain" description="PFU" evidence="7">
    <location>
        <begin position="347"/>
        <end position="442"/>
    </location>
</feature>
<dbReference type="CDD" id="cd00200">
    <property type="entry name" value="WD40"/>
    <property type="match status" value="1"/>
</dbReference>
<dbReference type="InterPro" id="IPR015155">
    <property type="entry name" value="PFU"/>
</dbReference>
<dbReference type="SMART" id="SM00320">
    <property type="entry name" value="WD40"/>
    <property type="match status" value="6"/>
</dbReference>
<sequence length="804" mass="87393">MPFKLSATLQAHSEDVRALVTPSDDLILSASRDSTAISWIKASGSSFSPAHTFRSGPRFINSVAYLPPTPEAPRGYIVTGSQDSTINIWAIEPTREEPLYTLLGHSENVCALHVGGDGTIISGSWDKTAKVWTNFQLSVWAVVVMDGEEYLTGSADKTIKLWRQHKCLRTFHGHKDAVRSLALLTNTRFASGSNDSEITIWTFEGDIVHSLSAHTSFVYTISILPNGDIASGGEDRSLRIWRDEECYQTIIHPAISVWSVSAVPNGDIVTGASDGVIRIFSEAEERWASSEDLMSFDDLVASQALPAQQVGDVKKSDLPGPEALSSPGRKPGEVKMIQSGTITEAHQWDSARNQWQKIGEVVDAVGSGRRQLHEGREYDYVFDVDIQDGVPPLKLPYNANENPFTAARRFLEQNDLPLSYIDQVVHFIEKNTGGVNLGRNEEYVDPFTGASRHRPSASTSSVTPASAYSDPYTGESRYISTGSSAVTPPTASSSYSDPFTGASRYVSGFASTVTDSPASTISVIPVSKALSFKQANVSAMQGKLYQFDQALRSEISTSALAMYPDEIGHLEETFTFLAQSTAGKSPTVKLTNAHVETVVQMLNRWPASQRFPVIDLARLLSGFCADLIDNNTFFDALFRAAELAIDNGTSPSSKAKETNVLLVLRTVANAFQEGTKIGDRTWVEKIFGILGGAPYEKFTKGQRLALSTVLFNFSCIVLQGGVDRSLRAQHINIISNVLRLESGDVEVAYRALVGLGNVLYAAREQETSLEVATISTLITIVKVLPVEFKDGRIGGIVGEILALA</sequence>
<proteinExistence type="predicted"/>
<dbReference type="GO" id="GO:0005737">
    <property type="term" value="C:cytoplasm"/>
    <property type="evidence" value="ECO:0007669"/>
    <property type="project" value="UniProtKB-SubCell"/>
</dbReference>
<evidence type="ECO:0000259" key="8">
    <source>
        <dbReference type="PROSITE" id="PS51396"/>
    </source>
</evidence>
<evidence type="ECO:0000259" key="7">
    <source>
        <dbReference type="PROSITE" id="PS51394"/>
    </source>
</evidence>
<evidence type="ECO:0000256" key="6">
    <source>
        <dbReference type="SAM" id="MobiDB-lite"/>
    </source>
</evidence>
<dbReference type="Gene3D" id="3.10.20.870">
    <property type="entry name" value="PFU (PLAA family ubiquitin binding), C-terminal domain"/>
    <property type="match status" value="1"/>
</dbReference>
<dbReference type="SUPFAM" id="SSF50978">
    <property type="entry name" value="WD40 repeat-like"/>
    <property type="match status" value="1"/>
</dbReference>
<dbReference type="GO" id="GO:0005634">
    <property type="term" value="C:nucleus"/>
    <property type="evidence" value="ECO:0007669"/>
    <property type="project" value="TreeGrafter"/>
</dbReference>
<dbReference type="EMBL" id="WTXG01000003">
    <property type="protein sequence ID" value="KAI0306420.1"/>
    <property type="molecule type" value="Genomic_DNA"/>
</dbReference>
<dbReference type="Pfam" id="PF00400">
    <property type="entry name" value="WD40"/>
    <property type="match status" value="7"/>
</dbReference>
<dbReference type="AlphaFoldDB" id="A0AAD4QRM5"/>
<dbReference type="InterPro" id="IPR013535">
    <property type="entry name" value="PUL_dom"/>
</dbReference>
<feature type="repeat" description="WD" evidence="5">
    <location>
        <begin position="171"/>
        <end position="201"/>
    </location>
</feature>
<dbReference type="Pfam" id="PF08324">
    <property type="entry name" value="PUL"/>
    <property type="match status" value="1"/>
</dbReference>
<name>A0AAD4QRM5_9AGAM</name>
<dbReference type="InterPro" id="IPR011989">
    <property type="entry name" value="ARM-like"/>
</dbReference>
<dbReference type="PANTHER" id="PTHR19849">
    <property type="entry name" value="PHOSPHOLIPASE A-2-ACTIVATING PROTEIN"/>
    <property type="match status" value="1"/>
</dbReference>
<dbReference type="PROSITE" id="PS51396">
    <property type="entry name" value="PUL"/>
    <property type="match status" value="1"/>
</dbReference>
<keyword evidence="3 5" id="KW-0853">WD repeat</keyword>
<dbReference type="GO" id="GO:0010992">
    <property type="term" value="P:ubiquitin recycling"/>
    <property type="evidence" value="ECO:0007669"/>
    <property type="project" value="TreeGrafter"/>
</dbReference>
<comment type="caution">
    <text evidence="9">The sequence shown here is derived from an EMBL/GenBank/DDBJ whole genome shotgun (WGS) entry which is preliminary data.</text>
</comment>
<accession>A0AAD4QRM5</accession>
<dbReference type="InterPro" id="IPR020472">
    <property type="entry name" value="WD40_PAC1"/>
</dbReference>
<evidence type="ECO:0000313" key="10">
    <source>
        <dbReference type="Proteomes" id="UP001203297"/>
    </source>
</evidence>